<dbReference type="CDD" id="cd07067">
    <property type="entry name" value="HP_PGM_like"/>
    <property type="match status" value="1"/>
</dbReference>
<dbReference type="InterPro" id="IPR029033">
    <property type="entry name" value="His_PPase_superfam"/>
</dbReference>
<evidence type="ECO:0000256" key="1">
    <source>
        <dbReference type="ARBA" id="ARBA00023152"/>
    </source>
</evidence>
<dbReference type="AlphaFoldDB" id="A0A9X4RD25"/>
<evidence type="ECO:0000313" key="4">
    <source>
        <dbReference type="Proteomes" id="UP001152755"/>
    </source>
</evidence>
<dbReference type="Proteomes" id="UP001152755">
    <property type="component" value="Unassembled WGS sequence"/>
</dbReference>
<comment type="caution">
    <text evidence="3">The sequence shown here is derived from an EMBL/GenBank/DDBJ whole genome shotgun (WGS) entry which is preliminary data.</text>
</comment>
<organism evidence="3 4">
    <name type="scientific">Speluncibacter jeojiensis</name>
    <dbReference type="NCBI Taxonomy" id="2710754"/>
    <lineage>
        <taxon>Bacteria</taxon>
        <taxon>Bacillati</taxon>
        <taxon>Actinomycetota</taxon>
        <taxon>Actinomycetes</taxon>
        <taxon>Mycobacteriales</taxon>
        <taxon>Speluncibacteraceae</taxon>
        <taxon>Speluncibacter</taxon>
    </lineage>
</organism>
<reference evidence="3" key="1">
    <citation type="submission" date="2022-08" db="EMBL/GenBank/DDBJ databases">
        <title>Genome analysis of Corynebacteriales strain.</title>
        <authorList>
            <person name="Lee S.D."/>
        </authorList>
    </citation>
    <scope>NUCLEOTIDE SEQUENCE</scope>
    <source>
        <strain evidence="3">D3-21</strain>
    </source>
</reference>
<proteinExistence type="predicted"/>
<dbReference type="InterPro" id="IPR001345">
    <property type="entry name" value="PG/BPGM_mutase_AS"/>
</dbReference>
<dbReference type="PROSITE" id="PS00175">
    <property type="entry name" value="PG_MUTASE"/>
    <property type="match status" value="1"/>
</dbReference>
<dbReference type="SUPFAM" id="SSF53254">
    <property type="entry name" value="Phosphoglycerate mutase-like"/>
    <property type="match status" value="1"/>
</dbReference>
<gene>
    <name evidence="3" type="ORF">NVS88_06550</name>
</gene>
<dbReference type="InterPro" id="IPR050275">
    <property type="entry name" value="PGM_Phosphatase"/>
</dbReference>
<dbReference type="PANTHER" id="PTHR48100">
    <property type="entry name" value="BROAD-SPECIFICITY PHOSPHATASE YOR283W-RELATED"/>
    <property type="match status" value="1"/>
</dbReference>
<sequence>MSGRLILVRHGQTVANVARQLDTLPPGAELTEEGLAQAARLGLDLAHEPLSALVSSTALRAQQTADPVSRLSHSPLQVRDGLYEIQVGELEGRSDDAAHHQFIEVYQGWHHGDLTARLPGGESGRDALDRYLPTLAELRGEYLDRADAGDVVVVSHGAIIRLAVAAMTGIDARFADTRHLANTESIALSPTPDGGWECVRWGAIYPPFERDRPEIVDDPMG</sequence>
<name>A0A9X4RD25_9ACTN</name>
<dbReference type="SMART" id="SM00855">
    <property type="entry name" value="PGAM"/>
    <property type="match status" value="1"/>
</dbReference>
<dbReference type="EMBL" id="JANRHA010000003">
    <property type="protein sequence ID" value="MDG3014213.1"/>
    <property type="molecule type" value="Genomic_DNA"/>
</dbReference>
<dbReference type="PANTHER" id="PTHR48100:SF1">
    <property type="entry name" value="HISTIDINE PHOSPHATASE FAMILY PROTEIN-RELATED"/>
    <property type="match status" value="1"/>
</dbReference>
<accession>A0A9X4RD25</accession>
<dbReference type="RefSeq" id="WP_277832110.1">
    <property type="nucleotide sequence ID" value="NZ_JAAIVF010000002.1"/>
</dbReference>
<keyword evidence="4" id="KW-1185">Reference proteome</keyword>
<dbReference type="Gene3D" id="3.40.50.1240">
    <property type="entry name" value="Phosphoglycerate mutase-like"/>
    <property type="match status" value="1"/>
</dbReference>
<protein>
    <submittedName>
        <fullName evidence="3">Histidine phosphatase family protein</fullName>
    </submittedName>
</protein>
<dbReference type="GO" id="GO:0016791">
    <property type="term" value="F:phosphatase activity"/>
    <property type="evidence" value="ECO:0007669"/>
    <property type="project" value="TreeGrafter"/>
</dbReference>
<keyword evidence="1" id="KW-0324">Glycolysis</keyword>
<keyword evidence="2" id="KW-0413">Isomerase</keyword>
<dbReference type="GO" id="GO:0005737">
    <property type="term" value="C:cytoplasm"/>
    <property type="evidence" value="ECO:0007669"/>
    <property type="project" value="TreeGrafter"/>
</dbReference>
<evidence type="ECO:0000256" key="2">
    <source>
        <dbReference type="ARBA" id="ARBA00023235"/>
    </source>
</evidence>
<dbReference type="Pfam" id="PF00300">
    <property type="entry name" value="His_Phos_1"/>
    <property type="match status" value="1"/>
</dbReference>
<dbReference type="InterPro" id="IPR013078">
    <property type="entry name" value="His_Pase_superF_clade-1"/>
</dbReference>
<evidence type="ECO:0000313" key="3">
    <source>
        <dbReference type="EMBL" id="MDG3014213.1"/>
    </source>
</evidence>